<proteinExistence type="inferred from homology"/>
<gene>
    <name evidence="7" type="ORF">KIH74_16975</name>
</gene>
<evidence type="ECO:0000313" key="8">
    <source>
        <dbReference type="Proteomes" id="UP001197247"/>
    </source>
</evidence>
<protein>
    <submittedName>
        <fullName evidence="7">RNA-binding S4 domain-containing protein</fullName>
    </submittedName>
</protein>
<keyword evidence="3" id="KW-0238">DNA-binding</keyword>
<evidence type="ECO:0000256" key="1">
    <source>
        <dbReference type="ARBA" id="ARBA00008396"/>
    </source>
</evidence>
<dbReference type="Pfam" id="PF01479">
    <property type="entry name" value="S4"/>
    <property type="match status" value="1"/>
</dbReference>
<organism evidence="7 8">
    <name type="scientific">Kineosporia corallincola</name>
    <dbReference type="NCBI Taxonomy" id="2835133"/>
    <lineage>
        <taxon>Bacteria</taxon>
        <taxon>Bacillati</taxon>
        <taxon>Actinomycetota</taxon>
        <taxon>Actinomycetes</taxon>
        <taxon>Kineosporiales</taxon>
        <taxon>Kineosporiaceae</taxon>
        <taxon>Kineosporia</taxon>
    </lineage>
</organism>
<accession>A0ABS5TJS2</accession>
<evidence type="ECO:0000256" key="2">
    <source>
        <dbReference type="ARBA" id="ARBA00022884"/>
    </source>
</evidence>
<comment type="caution">
    <text evidence="7">The sequence shown here is derived from an EMBL/GenBank/DDBJ whole genome shotgun (WGS) entry which is preliminary data.</text>
</comment>
<dbReference type="InterPro" id="IPR025708">
    <property type="entry name" value="HSP15"/>
</dbReference>
<dbReference type="Gene3D" id="3.10.290.10">
    <property type="entry name" value="RNA-binding S4 domain"/>
    <property type="match status" value="1"/>
</dbReference>
<feature type="compositionally biased region" description="Basic and acidic residues" evidence="5">
    <location>
        <begin position="91"/>
        <end position="105"/>
    </location>
</feature>
<dbReference type="EMBL" id="JAHBAY010000006">
    <property type="protein sequence ID" value="MBT0770639.1"/>
    <property type="molecule type" value="Genomic_DNA"/>
</dbReference>
<feature type="region of interest" description="Disordered" evidence="5">
    <location>
        <begin position="85"/>
        <end position="124"/>
    </location>
</feature>
<evidence type="ECO:0000259" key="6">
    <source>
        <dbReference type="SMART" id="SM00363"/>
    </source>
</evidence>
<reference evidence="7 8" key="1">
    <citation type="submission" date="2021-05" db="EMBL/GenBank/DDBJ databases">
        <title>Kineosporia and Streptomyces sp. nov. two new marine actinobacteria isolated from Coral.</title>
        <authorList>
            <person name="Buangrab K."/>
            <person name="Sutthacheep M."/>
            <person name="Yeemin T."/>
            <person name="Harunari E."/>
            <person name="Igarashi Y."/>
            <person name="Kanchanasin P."/>
            <person name="Tanasupawat S."/>
            <person name="Phongsopitanun W."/>
        </authorList>
    </citation>
    <scope>NUCLEOTIDE SEQUENCE [LARGE SCALE GENOMIC DNA]</scope>
    <source>
        <strain evidence="7 8">J2-2</strain>
    </source>
</reference>
<evidence type="ECO:0000256" key="4">
    <source>
        <dbReference type="PROSITE-ProRule" id="PRU00182"/>
    </source>
</evidence>
<dbReference type="InterPro" id="IPR002942">
    <property type="entry name" value="S4_RNA-bd"/>
</dbReference>
<dbReference type="SUPFAM" id="SSF55174">
    <property type="entry name" value="Alpha-L RNA-binding motif"/>
    <property type="match status" value="1"/>
</dbReference>
<dbReference type="InterPro" id="IPR036986">
    <property type="entry name" value="S4_RNA-bd_sf"/>
</dbReference>
<dbReference type="RefSeq" id="WP_214156924.1">
    <property type="nucleotide sequence ID" value="NZ_JAHBAY010000006.1"/>
</dbReference>
<dbReference type="PIRSF" id="PIRSF016821">
    <property type="entry name" value="HSP15"/>
    <property type="match status" value="1"/>
</dbReference>
<feature type="domain" description="RNA-binding S4" evidence="6">
    <location>
        <begin position="6"/>
        <end position="70"/>
    </location>
</feature>
<keyword evidence="8" id="KW-1185">Reference proteome</keyword>
<dbReference type="Proteomes" id="UP001197247">
    <property type="component" value="Unassembled WGS sequence"/>
</dbReference>
<dbReference type="PROSITE" id="PS50889">
    <property type="entry name" value="S4"/>
    <property type="match status" value="1"/>
</dbReference>
<comment type="similarity">
    <text evidence="1">Belongs to the HSP15 family.</text>
</comment>
<name>A0ABS5TJS2_9ACTN</name>
<evidence type="ECO:0000256" key="3">
    <source>
        <dbReference type="ARBA" id="ARBA00023125"/>
    </source>
</evidence>
<evidence type="ECO:0000256" key="5">
    <source>
        <dbReference type="SAM" id="MobiDB-lite"/>
    </source>
</evidence>
<sequence length="124" mass="13623">MDAAEVRLDVWIWSVRLFKSRSVASSACRGGHVAVNGAKAKPSTTVRVGDRIEALTTGGERIAVVRRLIQKRVGAAVAVTCYEDLTPAPPPKEEIVQVAVRDRGAGRPTKRDRRQLDRLRPPAW</sequence>
<feature type="compositionally biased region" description="Basic and acidic residues" evidence="5">
    <location>
        <begin position="114"/>
        <end position="124"/>
    </location>
</feature>
<dbReference type="CDD" id="cd00165">
    <property type="entry name" value="S4"/>
    <property type="match status" value="1"/>
</dbReference>
<dbReference type="SMART" id="SM00363">
    <property type="entry name" value="S4"/>
    <property type="match status" value="1"/>
</dbReference>
<keyword evidence="2 4" id="KW-0694">RNA-binding</keyword>
<evidence type="ECO:0000313" key="7">
    <source>
        <dbReference type="EMBL" id="MBT0770639.1"/>
    </source>
</evidence>